<dbReference type="Pfam" id="PF06983">
    <property type="entry name" value="3-dmu-9_3-mt"/>
    <property type="match status" value="1"/>
</dbReference>
<dbReference type="InterPro" id="IPR028973">
    <property type="entry name" value="PhnB-like"/>
</dbReference>
<sequence>MQKTTTFLMFVGNQCGKAAEAIQFYTSLFTDSEVKHIECFKSGEPGGREGDIKHALFTLAGQEYMISENPMDHKFSFTPAMSIYVNCDSDAEIDALFQQLSEGGAALMPLGDYGFSKKFGWLTDKYGVSWQLNFNV</sequence>
<dbReference type="SUPFAM" id="SSF54593">
    <property type="entry name" value="Glyoxalase/Bleomycin resistance protein/Dihydroxybiphenyl dioxygenase"/>
    <property type="match status" value="1"/>
</dbReference>
<name>A0ABW5CT81_9BACT</name>
<organism evidence="2 3">
    <name type="scientific">Pontibacter ruber</name>
    <dbReference type="NCBI Taxonomy" id="1343895"/>
    <lineage>
        <taxon>Bacteria</taxon>
        <taxon>Pseudomonadati</taxon>
        <taxon>Bacteroidota</taxon>
        <taxon>Cytophagia</taxon>
        <taxon>Cytophagales</taxon>
        <taxon>Hymenobacteraceae</taxon>
        <taxon>Pontibacter</taxon>
    </lineage>
</organism>
<evidence type="ECO:0000313" key="3">
    <source>
        <dbReference type="Proteomes" id="UP001597374"/>
    </source>
</evidence>
<dbReference type="Gene3D" id="3.30.720.110">
    <property type="match status" value="1"/>
</dbReference>
<evidence type="ECO:0000313" key="2">
    <source>
        <dbReference type="EMBL" id="MFD2245596.1"/>
    </source>
</evidence>
<dbReference type="EMBL" id="JBHUIM010000001">
    <property type="protein sequence ID" value="MFD2245596.1"/>
    <property type="molecule type" value="Genomic_DNA"/>
</dbReference>
<dbReference type="Proteomes" id="UP001597374">
    <property type="component" value="Unassembled WGS sequence"/>
</dbReference>
<dbReference type="PANTHER" id="PTHR33990:SF4">
    <property type="entry name" value="PHNB-LIKE DOMAIN-CONTAINING PROTEIN"/>
    <property type="match status" value="1"/>
</dbReference>
<dbReference type="RefSeq" id="WP_250428876.1">
    <property type="nucleotide sequence ID" value="NZ_JALPRR010000002.1"/>
</dbReference>
<proteinExistence type="predicted"/>
<accession>A0ABW5CT81</accession>
<reference evidence="3" key="1">
    <citation type="journal article" date="2019" name="Int. J. Syst. Evol. Microbiol.">
        <title>The Global Catalogue of Microorganisms (GCM) 10K type strain sequencing project: providing services to taxonomists for standard genome sequencing and annotation.</title>
        <authorList>
            <consortium name="The Broad Institute Genomics Platform"/>
            <consortium name="The Broad Institute Genome Sequencing Center for Infectious Disease"/>
            <person name="Wu L."/>
            <person name="Ma J."/>
        </authorList>
    </citation>
    <scope>NUCLEOTIDE SEQUENCE [LARGE SCALE GENOMIC DNA]</scope>
    <source>
        <strain evidence="3">CGMCC 4.1782</strain>
    </source>
</reference>
<dbReference type="Gene3D" id="3.30.720.100">
    <property type="match status" value="1"/>
</dbReference>
<gene>
    <name evidence="2" type="ORF">ACFSKP_04970</name>
</gene>
<protein>
    <submittedName>
        <fullName evidence="2">VOC family protein</fullName>
    </submittedName>
</protein>
<dbReference type="CDD" id="cd06588">
    <property type="entry name" value="PhnB_like"/>
    <property type="match status" value="1"/>
</dbReference>
<keyword evidence="3" id="KW-1185">Reference proteome</keyword>
<feature type="domain" description="PhnB-like" evidence="1">
    <location>
        <begin position="2"/>
        <end position="132"/>
    </location>
</feature>
<comment type="caution">
    <text evidence="2">The sequence shown here is derived from an EMBL/GenBank/DDBJ whole genome shotgun (WGS) entry which is preliminary data.</text>
</comment>
<dbReference type="InterPro" id="IPR009725">
    <property type="entry name" value="3_dmu_93_MTrfase"/>
</dbReference>
<evidence type="ECO:0000259" key="1">
    <source>
        <dbReference type="Pfam" id="PF06983"/>
    </source>
</evidence>
<dbReference type="PANTHER" id="PTHR33990">
    <property type="entry name" value="PROTEIN YJDN-RELATED"/>
    <property type="match status" value="1"/>
</dbReference>
<dbReference type="PIRSF" id="PIRSF021700">
    <property type="entry name" value="3_dmu_93_MTrfase"/>
    <property type="match status" value="1"/>
</dbReference>
<dbReference type="InterPro" id="IPR029068">
    <property type="entry name" value="Glyas_Bleomycin-R_OHBP_Dase"/>
</dbReference>